<organism evidence="2 3">
    <name type="scientific">Megasphaera intestinihominis</name>
    <dbReference type="NCBI Taxonomy" id="3133159"/>
    <lineage>
        <taxon>Bacteria</taxon>
        <taxon>Bacillati</taxon>
        <taxon>Bacillota</taxon>
        <taxon>Negativicutes</taxon>
        <taxon>Veillonellales</taxon>
        <taxon>Veillonellaceae</taxon>
        <taxon>Megasphaera</taxon>
    </lineage>
</organism>
<sequence>MTSSFSGKSVLRKSRFSSKSPSYSDIRFGIKLIGGNIGHENDIYTFPYFCTFLVRDFLRQLPPAPAHMV</sequence>
<reference evidence="2 3" key="1">
    <citation type="submission" date="2024-03" db="EMBL/GenBank/DDBJ databases">
        <title>Human intestinal bacterial collection.</title>
        <authorList>
            <person name="Pauvert C."/>
            <person name="Hitch T.C.A."/>
            <person name="Clavel T."/>
        </authorList>
    </citation>
    <scope>NUCLEOTIDE SEQUENCE [LARGE SCALE GENOMIC DNA]</scope>
    <source>
        <strain evidence="2 3">CLA-AA-H81</strain>
    </source>
</reference>
<comment type="caution">
    <text evidence="2">The sequence shown here is derived from an EMBL/GenBank/DDBJ whole genome shotgun (WGS) entry which is preliminary data.</text>
</comment>
<keyword evidence="3" id="KW-1185">Reference proteome</keyword>
<accession>A0ABV1CT17</accession>
<gene>
    <name evidence="2" type="ORF">WMO23_00955</name>
</gene>
<feature type="region of interest" description="Disordered" evidence="1">
    <location>
        <begin position="1"/>
        <end position="22"/>
    </location>
</feature>
<dbReference type="EMBL" id="JBBMEU010000003">
    <property type="protein sequence ID" value="MEQ2421309.1"/>
    <property type="molecule type" value="Genomic_DNA"/>
</dbReference>
<evidence type="ECO:0000313" key="3">
    <source>
        <dbReference type="Proteomes" id="UP001433088"/>
    </source>
</evidence>
<dbReference type="RefSeq" id="WP_020311672.1">
    <property type="nucleotide sequence ID" value="NZ_JBBMEU010000003.1"/>
</dbReference>
<evidence type="ECO:0000256" key="1">
    <source>
        <dbReference type="SAM" id="MobiDB-lite"/>
    </source>
</evidence>
<dbReference type="Proteomes" id="UP001433088">
    <property type="component" value="Unassembled WGS sequence"/>
</dbReference>
<proteinExistence type="predicted"/>
<protein>
    <submittedName>
        <fullName evidence="2">AAA family ATPase</fullName>
    </submittedName>
</protein>
<evidence type="ECO:0000313" key="2">
    <source>
        <dbReference type="EMBL" id="MEQ2421309.1"/>
    </source>
</evidence>
<name>A0ABV1CT17_9FIRM</name>